<gene>
    <name evidence="11" type="primary">106054801</name>
</gene>
<dbReference type="EC" id="3.2.1.4" evidence="9"/>
<evidence type="ECO:0000313" key="12">
    <source>
        <dbReference type="Proteomes" id="UP000076420"/>
    </source>
</evidence>
<accession>A0A2C9JEE1</accession>
<feature type="active site" evidence="8">
    <location>
        <position position="428"/>
    </location>
</feature>
<dbReference type="AlphaFoldDB" id="A0A2C9JEE1"/>
<evidence type="ECO:0000256" key="6">
    <source>
        <dbReference type="ARBA" id="ARBA00023295"/>
    </source>
</evidence>
<dbReference type="Proteomes" id="UP000076420">
    <property type="component" value="Unassembled WGS sequence"/>
</dbReference>
<sequence>MTLKVLTLAVVLALVLLSQTDAAKDYASALAKSILFYDAQRSGKLPGSNPIHWRGDSALNDCVVGGWYDAGDHVKFGLPASAATTVLLWSLNRFRDGYQKAGQLNQMYDSVKWGLEYFLNSWDPVHLEFVAQIGDGNLDHGYWGRPEDMTMDRPCLKINTTSPGSDIAAGTAAALAAGAIAYKTKGDDDYSKTLLTAAESLYAFAKNYRGIFNGSNCCYTSDDDRDEMCEASIWLYRATQNAQYLADARSFVDLTLAWDLSWSSKKPSCQLYLYEETQSDQYKVAIQNFFNNWLPGGTVSYTPCGLAWRSKWGSNREAANVAFLALAAAESGVDSDRLRKWAVEQINFILGDNNHDGGCFSYQIGYGTKYPTHPHHRGASCPDKPAPCGWDNFHATTPSPQVLVGAIVGGPEVDDSYEDKRDDYVLNEVALDYNAGFQGALAGIVHLQDKNILPTTNNKCPCAS</sequence>
<dbReference type="VEuPathDB" id="VectorBase:BGLAX_033142"/>
<evidence type="ECO:0000256" key="7">
    <source>
        <dbReference type="ARBA" id="ARBA00023326"/>
    </source>
</evidence>
<feature type="chain" id="PRO_5011819000" description="Endoglucanase" evidence="9">
    <location>
        <begin position="23"/>
        <end position="464"/>
    </location>
</feature>
<dbReference type="InterPro" id="IPR008928">
    <property type="entry name" value="6-hairpin_glycosidase_sf"/>
</dbReference>
<comment type="catalytic activity">
    <reaction evidence="1 9">
        <text>Endohydrolysis of (1-&gt;4)-beta-D-glucosidic linkages in cellulose, lichenin and cereal beta-D-glucans.</text>
        <dbReference type="EC" id="3.2.1.4"/>
    </reaction>
</comment>
<evidence type="ECO:0000256" key="3">
    <source>
        <dbReference type="ARBA" id="ARBA00022801"/>
    </source>
</evidence>
<reference evidence="11" key="1">
    <citation type="submission" date="2020-05" db="UniProtKB">
        <authorList>
            <consortium name="EnsemblMetazoa"/>
        </authorList>
    </citation>
    <scope>IDENTIFICATION</scope>
    <source>
        <strain evidence="11">BB02</strain>
    </source>
</reference>
<feature type="domain" description="Glycoside hydrolase family 9" evidence="10">
    <location>
        <begin position="26"/>
        <end position="441"/>
    </location>
</feature>
<keyword evidence="4 9" id="KW-0136">Cellulose degradation</keyword>
<organism evidence="11 12">
    <name type="scientific">Biomphalaria glabrata</name>
    <name type="common">Bloodfluke planorb</name>
    <name type="synonym">Freshwater snail</name>
    <dbReference type="NCBI Taxonomy" id="6526"/>
    <lineage>
        <taxon>Eukaryota</taxon>
        <taxon>Metazoa</taxon>
        <taxon>Spiralia</taxon>
        <taxon>Lophotrochozoa</taxon>
        <taxon>Mollusca</taxon>
        <taxon>Gastropoda</taxon>
        <taxon>Heterobranchia</taxon>
        <taxon>Euthyneura</taxon>
        <taxon>Panpulmonata</taxon>
        <taxon>Hygrophila</taxon>
        <taxon>Lymnaeoidea</taxon>
        <taxon>Planorbidae</taxon>
        <taxon>Biomphalaria</taxon>
    </lineage>
</organism>
<dbReference type="PANTHER" id="PTHR22298">
    <property type="entry name" value="ENDO-1,4-BETA-GLUCANASE"/>
    <property type="match status" value="1"/>
</dbReference>
<dbReference type="EnsemblMetazoa" id="BGLB001403-RB">
    <property type="protein sequence ID" value="BGLB001403-PB"/>
    <property type="gene ID" value="BGLB001403"/>
</dbReference>
<name>A0A2C9JEE1_BIOGL</name>
<keyword evidence="7 8" id="KW-0624">Polysaccharide degradation</keyword>
<dbReference type="STRING" id="6526.A0A2C9JEE1"/>
<dbReference type="Gene3D" id="1.50.10.10">
    <property type="match status" value="1"/>
</dbReference>
<evidence type="ECO:0000256" key="8">
    <source>
        <dbReference type="PROSITE-ProRule" id="PRU10060"/>
    </source>
</evidence>
<evidence type="ECO:0000259" key="10">
    <source>
        <dbReference type="Pfam" id="PF00759"/>
    </source>
</evidence>
<evidence type="ECO:0000256" key="2">
    <source>
        <dbReference type="ARBA" id="ARBA00007072"/>
    </source>
</evidence>
<evidence type="ECO:0000256" key="1">
    <source>
        <dbReference type="ARBA" id="ARBA00000966"/>
    </source>
</evidence>
<dbReference type="Pfam" id="PF00759">
    <property type="entry name" value="Glyco_hydro_9"/>
    <property type="match status" value="1"/>
</dbReference>
<dbReference type="VEuPathDB" id="VectorBase:BGLB001403"/>
<keyword evidence="6 8" id="KW-0326">Glycosidase</keyword>
<proteinExistence type="inferred from homology"/>
<keyword evidence="5 8" id="KW-0119">Carbohydrate metabolism</keyword>
<evidence type="ECO:0000256" key="5">
    <source>
        <dbReference type="ARBA" id="ARBA00023277"/>
    </source>
</evidence>
<dbReference type="InterPro" id="IPR012341">
    <property type="entry name" value="6hp_glycosidase-like_sf"/>
</dbReference>
<dbReference type="GO" id="GO:0008810">
    <property type="term" value="F:cellulase activity"/>
    <property type="evidence" value="ECO:0007669"/>
    <property type="project" value="UniProtKB-EC"/>
</dbReference>
<feature type="signal peptide" evidence="9">
    <location>
        <begin position="1"/>
        <end position="22"/>
    </location>
</feature>
<keyword evidence="9" id="KW-0732">Signal</keyword>
<protein>
    <recommendedName>
        <fullName evidence="9">Endoglucanase</fullName>
        <ecNumber evidence="9">3.2.1.4</ecNumber>
    </recommendedName>
</protein>
<dbReference type="SUPFAM" id="SSF48208">
    <property type="entry name" value="Six-hairpin glycosidases"/>
    <property type="match status" value="1"/>
</dbReference>
<dbReference type="OrthoDB" id="10257085at2759"/>
<dbReference type="PROSITE" id="PS00698">
    <property type="entry name" value="GH9_3"/>
    <property type="match status" value="1"/>
</dbReference>
<evidence type="ECO:0000313" key="11">
    <source>
        <dbReference type="EnsemblMetazoa" id="BGLB001403-PB"/>
    </source>
</evidence>
<evidence type="ECO:0000256" key="9">
    <source>
        <dbReference type="RuleBase" id="RU361166"/>
    </source>
</evidence>
<feature type="active site" evidence="8">
    <location>
        <position position="419"/>
    </location>
</feature>
<dbReference type="KEGG" id="bgt:106054801"/>
<dbReference type="GO" id="GO:0030245">
    <property type="term" value="P:cellulose catabolic process"/>
    <property type="evidence" value="ECO:0007669"/>
    <property type="project" value="UniProtKB-KW"/>
</dbReference>
<dbReference type="InterPro" id="IPR033126">
    <property type="entry name" value="Glyco_hydro_9_Asp/Glu_AS"/>
</dbReference>
<evidence type="ECO:0000256" key="4">
    <source>
        <dbReference type="ARBA" id="ARBA00023001"/>
    </source>
</evidence>
<comment type="similarity">
    <text evidence="2 8 9">Belongs to the glycosyl hydrolase 9 (cellulase E) family.</text>
</comment>
<keyword evidence="3 8" id="KW-0378">Hydrolase</keyword>
<dbReference type="InterPro" id="IPR001701">
    <property type="entry name" value="Glyco_hydro_9"/>
</dbReference>
<dbReference type="RefSeq" id="XP_013066285.2">
    <property type="nucleotide sequence ID" value="XM_013210831.2"/>
</dbReference>